<dbReference type="Pfam" id="PF02574">
    <property type="entry name" value="S-methyl_trans"/>
    <property type="match status" value="1"/>
</dbReference>
<feature type="domain" description="Hcy-binding" evidence="5">
    <location>
        <begin position="23"/>
        <end position="320"/>
    </location>
</feature>
<dbReference type="GO" id="GO:0032259">
    <property type="term" value="P:methylation"/>
    <property type="evidence" value="ECO:0007669"/>
    <property type="project" value="UniProtKB-KW"/>
</dbReference>
<dbReference type="PANTHER" id="PTHR11103:SF18">
    <property type="entry name" value="SLR1189 PROTEIN"/>
    <property type="match status" value="1"/>
</dbReference>
<evidence type="ECO:0000256" key="2">
    <source>
        <dbReference type="ARBA" id="ARBA00022679"/>
    </source>
</evidence>
<feature type="binding site" evidence="3 4">
    <location>
        <position position="232"/>
    </location>
    <ligand>
        <name>Zn(2+)</name>
        <dbReference type="ChEBI" id="CHEBI:29105"/>
    </ligand>
</feature>
<evidence type="ECO:0000313" key="6">
    <source>
        <dbReference type="EMBL" id="PWE26888.1"/>
    </source>
</evidence>
<dbReference type="OrthoDB" id="9803687at2"/>
<name>A0A2U2C4S7_9RHOB</name>
<dbReference type="GO" id="GO:0009086">
    <property type="term" value="P:methionine biosynthetic process"/>
    <property type="evidence" value="ECO:0007669"/>
    <property type="project" value="InterPro"/>
</dbReference>
<dbReference type="PIRSF" id="PIRSF037505">
    <property type="entry name" value="Betaine_HMT"/>
    <property type="match status" value="1"/>
</dbReference>
<dbReference type="Gene3D" id="3.20.20.330">
    <property type="entry name" value="Homocysteine-binding-like domain"/>
    <property type="match status" value="1"/>
</dbReference>
<dbReference type="PANTHER" id="PTHR11103">
    <property type="entry name" value="SLR1189 PROTEIN"/>
    <property type="match status" value="1"/>
</dbReference>
<reference evidence="6 7" key="1">
    <citation type="submission" date="2018-05" db="EMBL/GenBank/DDBJ databases">
        <title>Pararhodobacter marina sp. nov., isolated from deep-sea water of the Indian Ocean.</title>
        <authorList>
            <person name="Lai Q.Sr."/>
            <person name="Liu X."/>
            <person name="Shao Z."/>
        </authorList>
    </citation>
    <scope>NUCLEOTIDE SEQUENCE [LARGE SCALE GENOMIC DNA]</scope>
    <source>
        <strain evidence="6 7">CIC4N-9</strain>
    </source>
</reference>
<dbReference type="AlphaFoldDB" id="A0A2U2C4S7"/>
<keyword evidence="3 4" id="KW-0862">Zinc</keyword>
<organism evidence="6 7">
    <name type="scientific">Pararhodobacter marinus</name>
    <dbReference type="NCBI Taxonomy" id="2184063"/>
    <lineage>
        <taxon>Bacteria</taxon>
        <taxon>Pseudomonadati</taxon>
        <taxon>Pseudomonadota</taxon>
        <taxon>Alphaproteobacteria</taxon>
        <taxon>Rhodobacterales</taxon>
        <taxon>Paracoccaceae</taxon>
        <taxon>Pararhodobacter</taxon>
    </lineage>
</organism>
<sequence length="328" mass="33870">MAFTLSQILTGGSKGGVYAPLGAGGSGGRAAPPITLLDGGMGQELLRRGGDRPSPLWATRVMIDHPGLVQDIHADYFAAGASAATTNTYAIHHDRLVNNAMDHRFAQLHDAALAEAEAARVASGGGLLLGSTGPLGASYRSDLMPPHETGVALYAEIAAIHAPRVDVLVGETLATLSNVAAFLDGCDRGAPGTSRWISVTVEDRDGTRLRSGETLADLAPLAARADGVLVNCSAPEAIDQAMPLLASFGKPFGGQGNGFTQITSDFLKPNPTADVLVNRPEMTPERYAEFALGWAARGATLIGGCCETGPAHIAVLAERLRAAGFVIV</sequence>
<dbReference type="InterPro" id="IPR036589">
    <property type="entry name" value="HCY_dom_sf"/>
</dbReference>
<accession>A0A2U2C4S7</accession>
<feature type="binding site" evidence="3 4">
    <location>
        <position position="305"/>
    </location>
    <ligand>
        <name>Zn(2+)</name>
        <dbReference type="ChEBI" id="CHEBI:29105"/>
    </ligand>
</feature>
<keyword evidence="3 4" id="KW-0479">Metal-binding</keyword>
<comment type="caution">
    <text evidence="6">The sequence shown here is derived from an EMBL/GenBank/DDBJ whole genome shotgun (WGS) entry which is preliminary data.</text>
</comment>
<dbReference type="SUPFAM" id="SSF82282">
    <property type="entry name" value="Homocysteine S-methyltransferase"/>
    <property type="match status" value="1"/>
</dbReference>
<keyword evidence="1 4" id="KW-0489">Methyltransferase</keyword>
<dbReference type="GO" id="GO:0008168">
    <property type="term" value="F:methyltransferase activity"/>
    <property type="evidence" value="ECO:0007669"/>
    <property type="project" value="UniProtKB-UniRule"/>
</dbReference>
<dbReference type="EMBL" id="QEYD01000015">
    <property type="protein sequence ID" value="PWE26888.1"/>
    <property type="molecule type" value="Genomic_DNA"/>
</dbReference>
<protein>
    <submittedName>
        <fullName evidence="6">Homocysteine S-methyltransferase</fullName>
    </submittedName>
</protein>
<evidence type="ECO:0000256" key="3">
    <source>
        <dbReference type="PIRSR" id="PIRSR037505-2"/>
    </source>
</evidence>
<dbReference type="GO" id="GO:0008270">
    <property type="term" value="F:zinc ion binding"/>
    <property type="evidence" value="ECO:0007669"/>
    <property type="project" value="InterPro"/>
</dbReference>
<proteinExistence type="predicted"/>
<dbReference type="PROSITE" id="PS50970">
    <property type="entry name" value="HCY"/>
    <property type="match status" value="1"/>
</dbReference>
<gene>
    <name evidence="6" type="ORF">C4N9_19985</name>
</gene>
<evidence type="ECO:0000256" key="1">
    <source>
        <dbReference type="ARBA" id="ARBA00022603"/>
    </source>
</evidence>
<evidence type="ECO:0000313" key="7">
    <source>
        <dbReference type="Proteomes" id="UP000244940"/>
    </source>
</evidence>
<keyword evidence="7" id="KW-1185">Reference proteome</keyword>
<comment type="cofactor">
    <cofactor evidence="3">
        <name>Zn(2+)</name>
        <dbReference type="ChEBI" id="CHEBI:29105"/>
    </cofactor>
    <text evidence="3">Binds 1 zinc ion per subunit.</text>
</comment>
<keyword evidence="2 4" id="KW-0808">Transferase</keyword>
<dbReference type="InterPro" id="IPR017226">
    <property type="entry name" value="BHMT-like"/>
</dbReference>
<evidence type="ECO:0000256" key="4">
    <source>
        <dbReference type="PROSITE-ProRule" id="PRU00333"/>
    </source>
</evidence>
<dbReference type="Proteomes" id="UP000244940">
    <property type="component" value="Unassembled WGS sequence"/>
</dbReference>
<feature type="binding site" evidence="3 4">
    <location>
        <position position="306"/>
    </location>
    <ligand>
        <name>Zn(2+)</name>
        <dbReference type="ChEBI" id="CHEBI:29105"/>
    </ligand>
</feature>
<dbReference type="InterPro" id="IPR003726">
    <property type="entry name" value="HCY_dom"/>
</dbReference>
<evidence type="ECO:0000259" key="5">
    <source>
        <dbReference type="PROSITE" id="PS50970"/>
    </source>
</evidence>